<dbReference type="PROSITE" id="PS50894">
    <property type="entry name" value="HPT"/>
    <property type="match status" value="1"/>
</dbReference>
<feature type="modified residue" description="Phosphohistidine" evidence="2">
    <location>
        <position position="58"/>
    </location>
</feature>
<keyword evidence="1" id="KW-0902">Two-component regulatory system</keyword>
<dbReference type="InterPro" id="IPR036641">
    <property type="entry name" value="HPT_dom_sf"/>
</dbReference>
<evidence type="ECO:0000256" key="1">
    <source>
        <dbReference type="ARBA" id="ARBA00023012"/>
    </source>
</evidence>
<comment type="caution">
    <text evidence="4">The sequence shown here is derived from an EMBL/GenBank/DDBJ whole genome shotgun (WGS) entry which is preliminary data.</text>
</comment>
<dbReference type="Proteomes" id="UP000217005">
    <property type="component" value="Unassembled WGS sequence"/>
</dbReference>
<dbReference type="Gene3D" id="1.20.120.160">
    <property type="entry name" value="HPT domain"/>
    <property type="match status" value="1"/>
</dbReference>
<evidence type="ECO:0000313" key="6">
    <source>
        <dbReference type="Proteomes" id="UP000216354"/>
    </source>
</evidence>
<sequence length="118" mass="12581">MPAPACFDPDQIHALSQGDPAFARRLAAALVQTNAQDLAELLAAHRAGRARVVADLAHRILGGSHIVGAQAVAESALALETRAAAHGLDVDTARGAWRLARRIRELERALGRWLDAPR</sequence>
<name>A0A261SH19_9BORD</name>
<reference evidence="4 7" key="1">
    <citation type="submission" date="2017-05" db="EMBL/GenBank/DDBJ databases">
        <title>Complete and WGS of Bordetella genogroups.</title>
        <authorList>
            <person name="Spilker T."/>
            <person name="LiPuma J."/>
        </authorList>
    </citation>
    <scope>NUCLEOTIDE SEQUENCE [LARGE SCALE GENOMIC DNA]</scope>
    <source>
        <strain evidence="4 7">AU17610</strain>
    </source>
</reference>
<dbReference type="GO" id="GO:0004672">
    <property type="term" value="F:protein kinase activity"/>
    <property type="evidence" value="ECO:0007669"/>
    <property type="project" value="UniProtKB-ARBA"/>
</dbReference>
<protein>
    <recommendedName>
        <fullName evidence="3">HPt domain-containing protein</fullName>
    </recommendedName>
</protein>
<proteinExistence type="predicted"/>
<dbReference type="EMBL" id="NEVR01000003">
    <property type="protein sequence ID" value="OZI64180.1"/>
    <property type="molecule type" value="Genomic_DNA"/>
</dbReference>
<dbReference type="SUPFAM" id="SSF47226">
    <property type="entry name" value="Histidine-containing phosphotransfer domain, HPT domain"/>
    <property type="match status" value="1"/>
</dbReference>
<dbReference type="GO" id="GO:0000160">
    <property type="term" value="P:phosphorelay signal transduction system"/>
    <property type="evidence" value="ECO:0007669"/>
    <property type="project" value="UniProtKB-KW"/>
</dbReference>
<gene>
    <name evidence="5" type="ORF">CAL27_16545</name>
    <name evidence="4" type="ORF">CEG14_11340</name>
</gene>
<evidence type="ECO:0000259" key="3">
    <source>
        <dbReference type="PROSITE" id="PS50894"/>
    </source>
</evidence>
<dbReference type="RefSeq" id="WP_094826462.1">
    <property type="nucleotide sequence ID" value="NZ_NEVL01000003.1"/>
</dbReference>
<evidence type="ECO:0000313" key="4">
    <source>
        <dbReference type="EMBL" id="OZI35653.1"/>
    </source>
</evidence>
<organism evidence="4 7">
    <name type="scientific">Bordetella genomosp. 1</name>
    <dbReference type="NCBI Taxonomy" id="1395607"/>
    <lineage>
        <taxon>Bacteria</taxon>
        <taxon>Pseudomonadati</taxon>
        <taxon>Pseudomonadota</taxon>
        <taxon>Betaproteobacteria</taxon>
        <taxon>Burkholderiales</taxon>
        <taxon>Alcaligenaceae</taxon>
        <taxon>Bordetella</taxon>
    </lineage>
</organism>
<dbReference type="Pfam" id="PF01627">
    <property type="entry name" value="Hpt"/>
    <property type="match status" value="1"/>
</dbReference>
<evidence type="ECO:0000313" key="5">
    <source>
        <dbReference type="EMBL" id="OZI64180.1"/>
    </source>
</evidence>
<evidence type="ECO:0000256" key="2">
    <source>
        <dbReference type="PROSITE-ProRule" id="PRU00110"/>
    </source>
</evidence>
<keyword evidence="2" id="KW-0597">Phosphoprotein</keyword>
<dbReference type="InterPro" id="IPR008207">
    <property type="entry name" value="Sig_transdc_His_kin_Hpt_dom"/>
</dbReference>
<dbReference type="AlphaFoldDB" id="A0A261SH19"/>
<feature type="domain" description="HPt" evidence="3">
    <location>
        <begin position="19"/>
        <end position="117"/>
    </location>
</feature>
<keyword evidence="6" id="KW-1185">Reference proteome</keyword>
<evidence type="ECO:0000313" key="7">
    <source>
        <dbReference type="Proteomes" id="UP000217005"/>
    </source>
</evidence>
<accession>A0A261SH19</accession>
<dbReference type="EMBL" id="NEVL01000003">
    <property type="protein sequence ID" value="OZI35653.1"/>
    <property type="molecule type" value="Genomic_DNA"/>
</dbReference>
<dbReference type="Proteomes" id="UP000216354">
    <property type="component" value="Unassembled WGS sequence"/>
</dbReference>
<reference evidence="5 6" key="2">
    <citation type="submission" date="2017-05" db="EMBL/GenBank/DDBJ databases">
        <title>Complete and WGS of Bordetella genogroups.</title>
        <authorList>
            <person name="Spilker T."/>
            <person name="Lipuma J."/>
        </authorList>
    </citation>
    <scope>NUCLEOTIDE SEQUENCE [LARGE SCALE GENOMIC DNA]</scope>
    <source>
        <strain evidence="5 6">AU9795</strain>
    </source>
</reference>